<keyword evidence="2" id="KW-1133">Transmembrane helix</keyword>
<dbReference type="Proteomes" id="UP000531561">
    <property type="component" value="Unassembled WGS sequence"/>
</dbReference>
<feature type="transmembrane region" description="Helical" evidence="2">
    <location>
        <begin position="514"/>
        <end position="534"/>
    </location>
</feature>
<evidence type="ECO:0000256" key="1">
    <source>
        <dbReference type="SAM" id="MobiDB-lite"/>
    </source>
</evidence>
<feature type="compositionally biased region" description="Basic and acidic residues" evidence="1">
    <location>
        <begin position="88"/>
        <end position="102"/>
    </location>
</feature>
<dbReference type="EMBL" id="JABFCT010000016">
    <property type="protein sequence ID" value="KAF5869696.1"/>
    <property type="molecule type" value="Genomic_DNA"/>
</dbReference>
<keyword evidence="2" id="KW-0472">Membrane</keyword>
<dbReference type="OrthoDB" id="2017974at2759"/>
<gene>
    <name evidence="3" type="ORF">Bfra_010894</name>
</gene>
<dbReference type="GeneID" id="59264917"/>
<keyword evidence="4" id="KW-1185">Reference proteome</keyword>
<dbReference type="RefSeq" id="XP_037188644.1">
    <property type="nucleotide sequence ID" value="XM_037341225.1"/>
</dbReference>
<protein>
    <submittedName>
        <fullName evidence="3">Putative telomerase-binding protein est1a protein</fullName>
    </submittedName>
</protein>
<sequence length="577" mass="65472">MNRTKQDVGDPLIQHLRRNTKTTKTWACIYCPDRAILLSKSDLWMHAQNNHQDKLPSTPEKSKQFRKSCEVNSVLKYPTRLCEKGHLHDEATTEGRSNKRTAEGGGIPVDLVSPFREDLEIPPPPPRKYRAKQRHDNESPHSGPRFPFEEDKFYSQRETRPITQEELVAEVKGFYANLVMVEAKPIEVDEGPWQALIKMLHTLSEQPLSFFRGCHRFPDIPNLRRLASEFAIPAEVWQRGTSSLLKFIGNMPPIPYDTTLVLEFMTLFTMAKEYDLFEDLGSSPGDEEEHHELSLSLKERKERTPCRAREILPNKIWSHNLSSPRNKPTNESTKHRDNEVHNAKLKTHSGRARSKEPSPKGLLLTLTSLLGTLLAALGHKKGLFTSLLMASVVSDVSGRAIPPENSETTISPTFSSDSNPFQSLIDKNKLLLDWSYEAGTAMFLIIACALIRRYFCKEEQNRLLSATCMAASTSLFAYLRDREDITGGVLAGVSFAGAVFTWNTFSMGVKKYNFGAPYIIFGMILGMAILWRGYPYIQPFIGSVKIDVFILPSITCSFSILEMVVKIHDDIIRWIRR</sequence>
<feature type="region of interest" description="Disordered" evidence="1">
    <location>
        <begin position="88"/>
        <end position="148"/>
    </location>
</feature>
<proteinExistence type="predicted"/>
<feature type="transmembrane region" description="Helical" evidence="2">
    <location>
        <begin position="546"/>
        <end position="567"/>
    </location>
</feature>
<evidence type="ECO:0000313" key="3">
    <source>
        <dbReference type="EMBL" id="KAF5869696.1"/>
    </source>
</evidence>
<name>A0A8H6ALC0_9HELO</name>
<comment type="caution">
    <text evidence="3">The sequence shown here is derived from an EMBL/GenBank/DDBJ whole genome shotgun (WGS) entry which is preliminary data.</text>
</comment>
<feature type="transmembrane region" description="Helical" evidence="2">
    <location>
        <begin position="463"/>
        <end position="479"/>
    </location>
</feature>
<dbReference type="AlphaFoldDB" id="A0A8H6ALC0"/>
<reference evidence="3 4" key="1">
    <citation type="journal article" date="2020" name="Phytopathology">
        <title>A high-quality genome resource of Botrytis fragariae, a new and rapidly spreading fungal pathogen causing strawberry gray mold in the U.S.A.</title>
        <authorList>
            <person name="Wu Y."/>
            <person name="Saski C.A."/>
            <person name="Schnabel G."/>
            <person name="Xiao S."/>
            <person name="Hu M."/>
        </authorList>
    </citation>
    <scope>NUCLEOTIDE SEQUENCE [LARGE SCALE GENOMIC DNA]</scope>
    <source>
        <strain evidence="3 4">BVB16</strain>
    </source>
</reference>
<keyword evidence="2" id="KW-0812">Transmembrane</keyword>
<feature type="transmembrane region" description="Helical" evidence="2">
    <location>
        <begin position="434"/>
        <end position="451"/>
    </location>
</feature>
<evidence type="ECO:0000313" key="4">
    <source>
        <dbReference type="Proteomes" id="UP000531561"/>
    </source>
</evidence>
<feature type="transmembrane region" description="Helical" evidence="2">
    <location>
        <begin position="485"/>
        <end position="502"/>
    </location>
</feature>
<organism evidence="3 4">
    <name type="scientific">Botrytis fragariae</name>
    <dbReference type="NCBI Taxonomy" id="1964551"/>
    <lineage>
        <taxon>Eukaryota</taxon>
        <taxon>Fungi</taxon>
        <taxon>Dikarya</taxon>
        <taxon>Ascomycota</taxon>
        <taxon>Pezizomycotina</taxon>
        <taxon>Leotiomycetes</taxon>
        <taxon>Helotiales</taxon>
        <taxon>Sclerotiniaceae</taxon>
        <taxon>Botrytis</taxon>
    </lineage>
</organism>
<feature type="region of interest" description="Disordered" evidence="1">
    <location>
        <begin position="317"/>
        <end position="340"/>
    </location>
</feature>
<evidence type="ECO:0000256" key="2">
    <source>
        <dbReference type="SAM" id="Phobius"/>
    </source>
</evidence>
<feature type="compositionally biased region" description="Polar residues" evidence="1">
    <location>
        <begin position="317"/>
        <end position="331"/>
    </location>
</feature>
<accession>A0A8H6ALC0</accession>